<dbReference type="PROSITE" id="PS50975">
    <property type="entry name" value="ATP_GRASP"/>
    <property type="match status" value="1"/>
</dbReference>
<dbReference type="STRING" id="1380566.A0A179FRL3"/>
<evidence type="ECO:0000259" key="2">
    <source>
        <dbReference type="PROSITE" id="PS50975"/>
    </source>
</evidence>
<dbReference type="OrthoDB" id="5946236at2759"/>
<comment type="caution">
    <text evidence="3">The sequence shown here is derived from an EMBL/GenBank/DDBJ whole genome shotgun (WGS) entry which is preliminary data.</text>
</comment>
<dbReference type="InterPro" id="IPR011761">
    <property type="entry name" value="ATP-grasp"/>
</dbReference>
<dbReference type="Gene3D" id="3.30.470.20">
    <property type="entry name" value="ATP-grasp fold, B domain"/>
    <property type="match status" value="1"/>
</dbReference>
<dbReference type="SUPFAM" id="SSF56059">
    <property type="entry name" value="Glutathione synthetase ATP-binding domain-like"/>
    <property type="match status" value="1"/>
</dbReference>
<dbReference type="GeneID" id="28847431"/>
<dbReference type="RefSeq" id="XP_018144509.1">
    <property type="nucleotide sequence ID" value="XM_018283437.1"/>
</dbReference>
<organism evidence="3 4">
    <name type="scientific">Pochonia chlamydosporia 170</name>
    <dbReference type="NCBI Taxonomy" id="1380566"/>
    <lineage>
        <taxon>Eukaryota</taxon>
        <taxon>Fungi</taxon>
        <taxon>Dikarya</taxon>
        <taxon>Ascomycota</taxon>
        <taxon>Pezizomycotina</taxon>
        <taxon>Sordariomycetes</taxon>
        <taxon>Hypocreomycetidae</taxon>
        <taxon>Hypocreales</taxon>
        <taxon>Clavicipitaceae</taxon>
        <taxon>Pochonia</taxon>
    </lineage>
</organism>
<reference evidence="3 4" key="1">
    <citation type="journal article" date="2016" name="PLoS Pathog.">
        <title>Biosynthesis of antibiotic leucinostatins in bio-control fungus Purpureocillium lilacinum and their inhibition on phytophthora revealed by genome mining.</title>
        <authorList>
            <person name="Wang G."/>
            <person name="Liu Z."/>
            <person name="Lin R."/>
            <person name="Li E."/>
            <person name="Mao Z."/>
            <person name="Ling J."/>
            <person name="Yang Y."/>
            <person name="Yin W.B."/>
            <person name="Xie B."/>
        </authorList>
    </citation>
    <scope>NUCLEOTIDE SEQUENCE [LARGE SCALE GENOMIC DNA]</scope>
    <source>
        <strain evidence="3">170</strain>
    </source>
</reference>
<dbReference type="PANTHER" id="PTHR37018">
    <property type="entry name" value="CULTURE SPECIFIC PROTEIN, PUTATIVE (AFU_ORTHOLOGUE AFUA_2G00130)-RELATED"/>
    <property type="match status" value="1"/>
</dbReference>
<gene>
    <name evidence="3" type="ORF">VFPPC_04021</name>
</gene>
<feature type="domain" description="ATP-grasp" evidence="2">
    <location>
        <begin position="168"/>
        <end position="392"/>
    </location>
</feature>
<proteinExistence type="predicted"/>
<keyword evidence="1" id="KW-0067">ATP-binding</keyword>
<evidence type="ECO:0000313" key="3">
    <source>
        <dbReference type="EMBL" id="OAQ67659.1"/>
    </source>
</evidence>
<accession>A0A179FRL3</accession>
<keyword evidence="1" id="KW-0547">Nucleotide-binding</keyword>
<dbReference type="Pfam" id="PF02655">
    <property type="entry name" value="ATP-grasp_3"/>
    <property type="match status" value="1"/>
</dbReference>
<dbReference type="AlphaFoldDB" id="A0A179FRL3"/>
<keyword evidence="4" id="KW-1185">Reference proteome</keyword>
<dbReference type="KEGG" id="pchm:VFPPC_04021"/>
<dbReference type="GO" id="GO:0005524">
    <property type="term" value="F:ATP binding"/>
    <property type="evidence" value="ECO:0007669"/>
    <property type="project" value="UniProtKB-UniRule"/>
</dbReference>
<dbReference type="InterPro" id="IPR053269">
    <property type="entry name" value="Asp-Met_ligase"/>
</dbReference>
<evidence type="ECO:0000313" key="4">
    <source>
        <dbReference type="Proteomes" id="UP000078397"/>
    </source>
</evidence>
<sequence length="462" mass="51704">MAPTTPTVVLDTTLHDLYQTDNETGQQPTLVYAPFHVYHRGAFTKFIYHAGLRVNQPVATNEDVVKLRLRTTPQRHLFAAGRMPVVILTSSERKSELADDAASMDVASMQKSSSLLPREQRPDVTFWPKPDDIPLRPGSEIALSRPTDCLSHLPHLIDPEVHYEILSKRGLAQSGLPTPSSMIVDTVLRPDEMRDPKKTSVEAARMLMAVDTYKLPFVVKLPQSSGKGTFILSNEEERVQLSEMLKPQLQQMLEQTTEANHQLHPCSLVLQDYIAGKVVALSLFITRKGRAIFVGCCKQKFNDEGQWAGGSISYPKQAEMRQLYSESMEKAALFLHQKGYYGPAGIDILTSPSGEQYIIDLNVRITGTFNLGLVAGHFTKRGMNRAMVEAAYFSCSRVKFEEIFAREMREGRIIITAWTYDESLELSFGVFIIGGSNQGEIKWQLMQVQNHAVLGLDAIVEC</sequence>
<dbReference type="EMBL" id="LSBJ02000003">
    <property type="protein sequence ID" value="OAQ67659.1"/>
    <property type="molecule type" value="Genomic_DNA"/>
</dbReference>
<dbReference type="PANTHER" id="PTHR37018:SF1">
    <property type="entry name" value="CULTURE SPECIFIC PROTEIN, PUTATIVE (AFU_ORTHOLOGUE AFUA_2G00130)-RELATED"/>
    <property type="match status" value="1"/>
</dbReference>
<evidence type="ECO:0000256" key="1">
    <source>
        <dbReference type="PROSITE-ProRule" id="PRU00409"/>
    </source>
</evidence>
<dbReference type="Proteomes" id="UP000078397">
    <property type="component" value="Unassembled WGS sequence"/>
</dbReference>
<dbReference type="InterPro" id="IPR003806">
    <property type="entry name" value="ATP-grasp_PylC-type"/>
</dbReference>
<dbReference type="GO" id="GO:0046872">
    <property type="term" value="F:metal ion binding"/>
    <property type="evidence" value="ECO:0007669"/>
    <property type="project" value="InterPro"/>
</dbReference>
<protein>
    <submittedName>
        <fullName evidence="3">Solid-state culture specific protein</fullName>
    </submittedName>
</protein>
<name>A0A179FRL3_METCM</name>